<accession>F4R8J3</accession>
<dbReference type="InParanoid" id="F4R8J3"/>
<dbReference type="AlphaFoldDB" id="F4R8J3"/>
<dbReference type="KEGG" id="mlr:MELLADRAFT_59705"/>
<feature type="compositionally biased region" description="Acidic residues" evidence="1">
    <location>
        <begin position="97"/>
        <end position="112"/>
    </location>
</feature>
<proteinExistence type="predicted"/>
<protein>
    <submittedName>
        <fullName evidence="2">Uncharacterized protein</fullName>
    </submittedName>
</protein>
<feature type="compositionally biased region" description="Basic and acidic residues" evidence="1">
    <location>
        <begin position="54"/>
        <end position="70"/>
    </location>
</feature>
<organism evidence="3">
    <name type="scientific">Melampsora larici-populina (strain 98AG31 / pathotype 3-4-7)</name>
    <name type="common">Poplar leaf rust fungus</name>
    <dbReference type="NCBI Taxonomy" id="747676"/>
    <lineage>
        <taxon>Eukaryota</taxon>
        <taxon>Fungi</taxon>
        <taxon>Dikarya</taxon>
        <taxon>Basidiomycota</taxon>
        <taxon>Pucciniomycotina</taxon>
        <taxon>Pucciniomycetes</taxon>
        <taxon>Pucciniales</taxon>
        <taxon>Melampsoraceae</taxon>
        <taxon>Melampsora</taxon>
    </lineage>
</organism>
<dbReference type="GeneID" id="18929405"/>
<dbReference type="VEuPathDB" id="FungiDB:MELLADRAFT_59705"/>
<reference evidence="3" key="1">
    <citation type="journal article" date="2011" name="Proc. Natl. Acad. Sci. U.S.A.">
        <title>Obligate biotrophy features unraveled by the genomic analysis of rust fungi.</title>
        <authorList>
            <person name="Duplessis S."/>
            <person name="Cuomo C.A."/>
            <person name="Lin Y.-C."/>
            <person name="Aerts A."/>
            <person name="Tisserant E."/>
            <person name="Veneault-Fourrey C."/>
            <person name="Joly D.L."/>
            <person name="Hacquard S."/>
            <person name="Amselem J."/>
            <person name="Cantarel B.L."/>
            <person name="Chiu R."/>
            <person name="Coutinho P.M."/>
            <person name="Feau N."/>
            <person name="Field M."/>
            <person name="Frey P."/>
            <person name="Gelhaye E."/>
            <person name="Goldberg J."/>
            <person name="Grabherr M.G."/>
            <person name="Kodira C.D."/>
            <person name="Kohler A."/>
            <person name="Kuees U."/>
            <person name="Lindquist E.A."/>
            <person name="Lucas S.M."/>
            <person name="Mago R."/>
            <person name="Mauceli E."/>
            <person name="Morin E."/>
            <person name="Murat C."/>
            <person name="Pangilinan J.L."/>
            <person name="Park R."/>
            <person name="Pearson M."/>
            <person name="Quesneville H."/>
            <person name="Rouhier N."/>
            <person name="Sakthikumar S."/>
            <person name="Salamov A.A."/>
            <person name="Schmutz J."/>
            <person name="Selles B."/>
            <person name="Shapiro H."/>
            <person name="Tanguay P."/>
            <person name="Tuskan G.A."/>
            <person name="Henrissat B."/>
            <person name="Van de Peer Y."/>
            <person name="Rouze P."/>
            <person name="Ellis J.G."/>
            <person name="Dodds P.N."/>
            <person name="Schein J.E."/>
            <person name="Zhong S."/>
            <person name="Hamelin R.C."/>
            <person name="Grigoriev I.V."/>
            <person name="Szabo L.J."/>
            <person name="Martin F."/>
        </authorList>
    </citation>
    <scope>NUCLEOTIDE SEQUENCE [LARGE SCALE GENOMIC DNA]</scope>
    <source>
        <strain evidence="3">98AG31 / pathotype 3-4-7</strain>
    </source>
</reference>
<name>F4R8J3_MELLP</name>
<dbReference type="HOGENOM" id="CLU_1865540_0_0_1"/>
<evidence type="ECO:0000313" key="3">
    <source>
        <dbReference type="Proteomes" id="UP000001072"/>
    </source>
</evidence>
<evidence type="ECO:0000256" key="1">
    <source>
        <dbReference type="SAM" id="MobiDB-lite"/>
    </source>
</evidence>
<dbReference type="Proteomes" id="UP000001072">
    <property type="component" value="Unassembled WGS sequence"/>
</dbReference>
<feature type="region of interest" description="Disordered" evidence="1">
    <location>
        <begin position="1"/>
        <end position="115"/>
    </location>
</feature>
<dbReference type="RefSeq" id="XP_007405125.1">
    <property type="nucleotide sequence ID" value="XM_007405063.1"/>
</dbReference>
<gene>
    <name evidence="2" type="ORF">MELLADRAFT_59705</name>
</gene>
<dbReference type="EMBL" id="GL883092">
    <property type="protein sequence ID" value="EGG11490.1"/>
    <property type="molecule type" value="Genomic_DNA"/>
</dbReference>
<keyword evidence="3" id="KW-1185">Reference proteome</keyword>
<evidence type="ECO:0000313" key="2">
    <source>
        <dbReference type="EMBL" id="EGG11490.1"/>
    </source>
</evidence>
<sequence length="137" mass="15060">MDARIAGADARITRATLGTSGAQPVPNLEGQKRNLRKTREKTGETDEEGNSEGGSKERGNREENQSREEEGGVAAGGPNLLPESDDDDTSWQPTSEETNEDNENSEMAEDMSVESKWEKVADLHFPYDSNSQWLMAT</sequence>